<dbReference type="EMBL" id="DRWR01000122">
    <property type="protein sequence ID" value="HHQ16670.1"/>
    <property type="molecule type" value="Genomic_DNA"/>
</dbReference>
<dbReference type="InterPro" id="IPR036291">
    <property type="entry name" value="NAD(P)-bd_dom_sf"/>
</dbReference>
<gene>
    <name evidence="9" type="primary">rfbB</name>
    <name evidence="9" type="ORF">ENM15_07655</name>
</gene>
<evidence type="ECO:0000256" key="4">
    <source>
        <dbReference type="ARBA" id="ARBA00011990"/>
    </source>
</evidence>
<dbReference type="AlphaFoldDB" id="A0A7V5XHQ7"/>
<dbReference type="NCBIfam" id="TIGR01181">
    <property type="entry name" value="dTDP_gluc_dehyt"/>
    <property type="match status" value="1"/>
</dbReference>
<evidence type="ECO:0000256" key="1">
    <source>
        <dbReference type="ARBA" id="ARBA00001539"/>
    </source>
</evidence>
<evidence type="ECO:0000256" key="6">
    <source>
        <dbReference type="ARBA" id="ARBA00023239"/>
    </source>
</evidence>
<name>A0A7V5XHQ7_9BACT</name>
<evidence type="ECO:0000256" key="7">
    <source>
        <dbReference type="RuleBase" id="RU004473"/>
    </source>
</evidence>
<sequence>MKILVTGGAGFIGSEFVRQVVKAGYETIVVDVLTYAGDLERLKSVKGGYRFYKVDIVDKIALEKVFKKEKPEVVVHFAAESHVDRSILDPNIFIKTNIEGTLNLLDLSRKYGIERFINISTDEVYGELDEEGKFTESSPLMPNSPYSVSKAAQDMLGRAYMRTYGLPVITVRPSNNYGPWQYPEKLIPVVIIKALKNEPIPLYGTGKNIRQWLYVEDCAEAVIKIIEHGIDGEIYNVPGSEELRNIQIVETILEILGKPKELIQFVQDRPGHDYRYSMDFGKIKKLGWSPKTNFKDGIRKTVNWYTNNIKWGENKMKYLKNFWAKVYKK</sequence>
<comment type="cofactor">
    <cofactor evidence="2 7">
        <name>NAD(+)</name>
        <dbReference type="ChEBI" id="CHEBI:57540"/>
    </cofactor>
</comment>
<organism evidence="9">
    <name type="scientific">Thermodesulfobacterium geofontis</name>
    <dbReference type="NCBI Taxonomy" id="1295609"/>
    <lineage>
        <taxon>Bacteria</taxon>
        <taxon>Pseudomonadati</taxon>
        <taxon>Thermodesulfobacteriota</taxon>
        <taxon>Thermodesulfobacteria</taxon>
        <taxon>Thermodesulfobacteriales</taxon>
        <taxon>Thermodesulfobacteriaceae</taxon>
        <taxon>Thermodesulfobacterium</taxon>
    </lineage>
</organism>
<feature type="domain" description="NAD(P)-binding" evidence="8">
    <location>
        <begin position="4"/>
        <end position="301"/>
    </location>
</feature>
<dbReference type="Gene3D" id="3.90.25.10">
    <property type="entry name" value="UDP-galactose 4-epimerase, domain 1"/>
    <property type="match status" value="1"/>
</dbReference>
<evidence type="ECO:0000259" key="8">
    <source>
        <dbReference type="Pfam" id="PF16363"/>
    </source>
</evidence>
<keyword evidence="6 7" id="KW-0456">Lyase</keyword>
<keyword evidence="5" id="KW-0520">NAD</keyword>
<dbReference type="GO" id="GO:0008460">
    <property type="term" value="F:dTDP-glucose 4,6-dehydratase activity"/>
    <property type="evidence" value="ECO:0007669"/>
    <property type="project" value="UniProtKB-EC"/>
</dbReference>
<dbReference type="FunFam" id="3.40.50.720:FF:000304">
    <property type="entry name" value="UDP-glucose 4,6-dehydratase"/>
    <property type="match status" value="1"/>
</dbReference>
<dbReference type="GO" id="GO:0009225">
    <property type="term" value="P:nucleotide-sugar metabolic process"/>
    <property type="evidence" value="ECO:0007669"/>
    <property type="project" value="InterPro"/>
</dbReference>
<comment type="catalytic activity">
    <reaction evidence="1 7">
        <text>dTDP-alpha-D-glucose = dTDP-4-dehydro-6-deoxy-alpha-D-glucose + H2O</text>
        <dbReference type="Rhea" id="RHEA:17221"/>
        <dbReference type="ChEBI" id="CHEBI:15377"/>
        <dbReference type="ChEBI" id="CHEBI:57477"/>
        <dbReference type="ChEBI" id="CHEBI:57649"/>
        <dbReference type="EC" id="4.2.1.46"/>
    </reaction>
</comment>
<proteinExistence type="inferred from homology"/>
<dbReference type="Pfam" id="PF16363">
    <property type="entry name" value="GDP_Man_Dehyd"/>
    <property type="match status" value="1"/>
</dbReference>
<comment type="similarity">
    <text evidence="3 7">Belongs to the NAD(P)-dependent epimerase/dehydratase family. dTDP-glucose dehydratase subfamily.</text>
</comment>
<dbReference type="InterPro" id="IPR005888">
    <property type="entry name" value="dTDP_Gluc_deHydtase"/>
</dbReference>
<evidence type="ECO:0000256" key="2">
    <source>
        <dbReference type="ARBA" id="ARBA00001911"/>
    </source>
</evidence>
<comment type="caution">
    <text evidence="9">The sequence shown here is derived from an EMBL/GenBank/DDBJ whole genome shotgun (WGS) entry which is preliminary data.</text>
</comment>
<protein>
    <recommendedName>
        <fullName evidence="4 7">dTDP-glucose 4,6-dehydratase</fullName>
        <ecNumber evidence="4 7">4.2.1.46</ecNumber>
    </recommendedName>
</protein>
<dbReference type="CDD" id="cd05246">
    <property type="entry name" value="dTDP_GD_SDR_e"/>
    <property type="match status" value="1"/>
</dbReference>
<dbReference type="Gene3D" id="3.40.50.720">
    <property type="entry name" value="NAD(P)-binding Rossmann-like Domain"/>
    <property type="match status" value="1"/>
</dbReference>
<evidence type="ECO:0000313" key="9">
    <source>
        <dbReference type="EMBL" id="HHQ16670.1"/>
    </source>
</evidence>
<dbReference type="SUPFAM" id="SSF51735">
    <property type="entry name" value="NAD(P)-binding Rossmann-fold domains"/>
    <property type="match status" value="1"/>
</dbReference>
<dbReference type="PANTHER" id="PTHR43000">
    <property type="entry name" value="DTDP-D-GLUCOSE 4,6-DEHYDRATASE-RELATED"/>
    <property type="match status" value="1"/>
</dbReference>
<evidence type="ECO:0000256" key="3">
    <source>
        <dbReference type="ARBA" id="ARBA00008178"/>
    </source>
</evidence>
<dbReference type="InterPro" id="IPR016040">
    <property type="entry name" value="NAD(P)-bd_dom"/>
</dbReference>
<evidence type="ECO:0000256" key="5">
    <source>
        <dbReference type="ARBA" id="ARBA00023027"/>
    </source>
</evidence>
<accession>A0A7V5XHQ7</accession>
<dbReference type="EC" id="4.2.1.46" evidence="4 7"/>
<reference evidence="9" key="1">
    <citation type="journal article" date="2020" name="mSystems">
        <title>Genome- and Community-Level Interaction Insights into Carbon Utilization and Element Cycling Functions of Hydrothermarchaeota in Hydrothermal Sediment.</title>
        <authorList>
            <person name="Zhou Z."/>
            <person name="Liu Y."/>
            <person name="Xu W."/>
            <person name="Pan J."/>
            <person name="Luo Z.H."/>
            <person name="Li M."/>
        </authorList>
    </citation>
    <scope>NUCLEOTIDE SEQUENCE [LARGE SCALE GENOMIC DNA]</scope>
    <source>
        <strain evidence="9">SpSt-106</strain>
    </source>
</reference>